<protein>
    <submittedName>
        <fullName evidence="4">Uncharacterized protein</fullName>
    </submittedName>
</protein>
<keyword evidence="5" id="KW-1185">Reference proteome</keyword>
<dbReference type="InterPro" id="IPR006041">
    <property type="entry name" value="Pollen_Ole_e1_allergen"/>
</dbReference>
<dbReference type="PANTHER" id="PTHR31614:SF2">
    <property type="entry name" value="F28N24.16 PROTEIN"/>
    <property type="match status" value="1"/>
</dbReference>
<dbReference type="OMA" id="ICAIELV"/>
<reference evidence="4" key="2">
    <citation type="submission" date="2021-03" db="UniProtKB">
        <authorList>
            <consortium name="EnsemblPlants"/>
        </authorList>
    </citation>
    <scope>IDENTIFICATION</scope>
</reference>
<evidence type="ECO:0000256" key="2">
    <source>
        <dbReference type="ARBA" id="ARBA00023157"/>
    </source>
</evidence>
<feature type="signal peptide" evidence="3">
    <location>
        <begin position="1"/>
        <end position="25"/>
    </location>
</feature>
<dbReference type="PROSITE" id="PS00925">
    <property type="entry name" value="OLEEI"/>
    <property type="match status" value="1"/>
</dbReference>
<dbReference type="AlphaFoldDB" id="A0A803MDY3"/>
<evidence type="ECO:0000256" key="1">
    <source>
        <dbReference type="ARBA" id="ARBA00010049"/>
    </source>
</evidence>
<evidence type="ECO:0000313" key="5">
    <source>
        <dbReference type="Proteomes" id="UP000596660"/>
    </source>
</evidence>
<sequence length="155" mass="16786">MAKCQAVFLLVGALCVLSLAGVANAAENHFKVQGMVYCDTCRATVKLECRNITAGTQTFKAEAVTDKVGQYSIPVNGDFEDDICEIELVKSPNSECSEVSHDVYAKQSAKVSLTSNNGEASDIRSANALGFMRKEPLKECPEVLKELDLYDVKAN</sequence>
<dbReference type="GO" id="GO:0005615">
    <property type="term" value="C:extracellular space"/>
    <property type="evidence" value="ECO:0007669"/>
    <property type="project" value="InterPro"/>
</dbReference>
<dbReference type="PANTHER" id="PTHR31614">
    <property type="entry name" value="PROTEIN DOWNSTREAM OF FLC-RELATED"/>
    <property type="match status" value="1"/>
</dbReference>
<evidence type="ECO:0000256" key="3">
    <source>
        <dbReference type="SAM" id="SignalP"/>
    </source>
</evidence>
<feature type="chain" id="PRO_5030872737" evidence="3">
    <location>
        <begin position="26"/>
        <end position="155"/>
    </location>
</feature>
<dbReference type="Pfam" id="PF01190">
    <property type="entry name" value="Pollen_Ole_e_1"/>
    <property type="match status" value="1"/>
</dbReference>
<dbReference type="EnsemblPlants" id="AUR62027676-RA">
    <property type="protein sequence ID" value="AUR62027676-RA:cds"/>
    <property type="gene ID" value="AUR62027676"/>
</dbReference>
<name>A0A803MDY3_CHEQI</name>
<accession>A0A803MDY3</accession>
<evidence type="ECO:0000313" key="4">
    <source>
        <dbReference type="EnsemblPlants" id="AUR62027676-RA:cds"/>
    </source>
</evidence>
<dbReference type="InterPro" id="IPR006040">
    <property type="entry name" value="Allergen_Ole_e_I_CS"/>
</dbReference>
<dbReference type="Gramene" id="AUR62027676-RA">
    <property type="protein sequence ID" value="AUR62027676-RA:cds"/>
    <property type="gene ID" value="AUR62027676"/>
</dbReference>
<proteinExistence type="inferred from homology"/>
<comment type="similarity">
    <text evidence="1">Belongs to the Ole e I family.</text>
</comment>
<organism evidence="4 5">
    <name type="scientific">Chenopodium quinoa</name>
    <name type="common">Quinoa</name>
    <dbReference type="NCBI Taxonomy" id="63459"/>
    <lineage>
        <taxon>Eukaryota</taxon>
        <taxon>Viridiplantae</taxon>
        <taxon>Streptophyta</taxon>
        <taxon>Embryophyta</taxon>
        <taxon>Tracheophyta</taxon>
        <taxon>Spermatophyta</taxon>
        <taxon>Magnoliopsida</taxon>
        <taxon>eudicotyledons</taxon>
        <taxon>Gunneridae</taxon>
        <taxon>Pentapetalae</taxon>
        <taxon>Caryophyllales</taxon>
        <taxon>Chenopodiaceae</taxon>
        <taxon>Chenopodioideae</taxon>
        <taxon>Atripliceae</taxon>
        <taxon>Chenopodium</taxon>
    </lineage>
</organism>
<keyword evidence="2" id="KW-1015">Disulfide bond</keyword>
<dbReference type="Proteomes" id="UP000596660">
    <property type="component" value="Unplaced"/>
</dbReference>
<reference evidence="4" key="1">
    <citation type="journal article" date="2017" name="Nature">
        <title>The genome of Chenopodium quinoa.</title>
        <authorList>
            <person name="Jarvis D.E."/>
            <person name="Ho Y.S."/>
            <person name="Lightfoot D.J."/>
            <person name="Schmoeckel S.M."/>
            <person name="Li B."/>
            <person name="Borm T.J.A."/>
            <person name="Ohyanagi H."/>
            <person name="Mineta K."/>
            <person name="Michell C.T."/>
            <person name="Saber N."/>
            <person name="Kharbatia N.M."/>
            <person name="Rupper R.R."/>
            <person name="Sharp A.R."/>
            <person name="Dally N."/>
            <person name="Boughton B.A."/>
            <person name="Woo Y.H."/>
            <person name="Gao G."/>
            <person name="Schijlen E.G.W.M."/>
            <person name="Guo X."/>
            <person name="Momin A.A."/>
            <person name="Negrao S."/>
            <person name="Al-Babili S."/>
            <person name="Gehring C."/>
            <person name="Roessner U."/>
            <person name="Jung C."/>
            <person name="Murphy K."/>
            <person name="Arold S.T."/>
            <person name="Gojobori T."/>
            <person name="van der Linden C.G."/>
            <person name="van Loo E.N."/>
            <person name="Jellen E.N."/>
            <person name="Maughan P.J."/>
            <person name="Tester M."/>
        </authorList>
    </citation>
    <scope>NUCLEOTIDE SEQUENCE [LARGE SCALE GENOMIC DNA]</scope>
    <source>
        <strain evidence="4">cv. PI 614886</strain>
    </source>
</reference>
<keyword evidence="3" id="KW-0732">Signal</keyword>